<organism evidence="1 2">
    <name type="scientific">Janthinobacterium agaricidamnosum NBRC 102515 = DSM 9628</name>
    <dbReference type="NCBI Taxonomy" id="1349767"/>
    <lineage>
        <taxon>Bacteria</taxon>
        <taxon>Pseudomonadati</taxon>
        <taxon>Pseudomonadota</taxon>
        <taxon>Betaproteobacteria</taxon>
        <taxon>Burkholderiales</taxon>
        <taxon>Oxalobacteraceae</taxon>
        <taxon>Janthinobacterium</taxon>
    </lineage>
</organism>
<protein>
    <submittedName>
        <fullName evidence="1">Uncharacterized protein</fullName>
    </submittedName>
</protein>
<keyword evidence="2" id="KW-1185">Reference proteome</keyword>
<dbReference type="STRING" id="1349767.GJA_2018"/>
<dbReference type="HOGENOM" id="CLU_506035_0_0_4"/>
<proteinExistence type="predicted"/>
<gene>
    <name evidence="1" type="ORF">GJA_2018</name>
</gene>
<accession>W0V1F1</accession>
<dbReference type="EMBL" id="HG322949">
    <property type="protein sequence ID" value="CDG82654.1"/>
    <property type="molecule type" value="Genomic_DNA"/>
</dbReference>
<reference evidence="1 2" key="1">
    <citation type="journal article" date="2015" name="Genome Announc.">
        <title>Genome Sequence of Mushroom Soft-Rot Pathogen Janthinobacterium agaricidamnosum.</title>
        <authorList>
            <person name="Graupner K."/>
            <person name="Lackner G."/>
            <person name="Hertweck C."/>
        </authorList>
    </citation>
    <scope>NUCLEOTIDE SEQUENCE [LARGE SCALE GENOMIC DNA]</scope>
    <source>
        <strain evidence="2">NBRC 102515 / DSM 9628</strain>
    </source>
</reference>
<dbReference type="PATRIC" id="fig|1349767.4.peg.3782"/>
<name>W0V1F1_9BURK</name>
<sequence>MPAAACAIRSAAQAIATLFDTIMHTAPAGLHADQLNAIALRVRRQHLRRLVGRRCIFCRDRFLQEKYMTSLIAFQIIKKDVPEPLKVPKLALIVLRPARPFWRHAGLAINSIVTRITRTGRTGLYLGKKPAPQLRRHPCSQTAVLFTGAPIMPIYLQNQVTANTADISHPGTIRQAHSLALLLSRLRGRLAATTVMATGLVLASLAAALPAQAGPTVKGCADGMICIYADAATFNNLTTNKPMYQVKYEESVAATAELKRQGGATAGKVGVFSLPGMTGKATPRYIFNNSSKQIAYITDVLLKPTHNVTRTIYRTVNGKTVGDISVIGTARTSACRVYKGVNDIEQVVAPQTGKSLPAANAAYTIANSLLKSLAQDAQTDEIDAYYGKDSYIGEVDIEEFVTSVNDVLDTIPKTNPITKADIQAAPGTNSSDQAVVAYEAAVAAILAKNPDNTEKIPGDTGRIIFTRPAAGPSFAGILVANFPPPSIIGTPPLSAPFSAGFSANVEVYPSTGAGVVGIEDTRENALCTALINNKAASD</sequence>
<evidence type="ECO:0000313" key="1">
    <source>
        <dbReference type="EMBL" id="CDG82654.1"/>
    </source>
</evidence>
<dbReference type="Proteomes" id="UP000027604">
    <property type="component" value="Chromosome I"/>
</dbReference>
<dbReference type="KEGG" id="jag:GJA_2018"/>
<dbReference type="AlphaFoldDB" id="W0V1F1"/>
<evidence type="ECO:0000313" key="2">
    <source>
        <dbReference type="Proteomes" id="UP000027604"/>
    </source>
</evidence>